<proteinExistence type="predicted"/>
<dbReference type="Gene3D" id="3.30.720.120">
    <property type="match status" value="1"/>
</dbReference>
<reference evidence="2" key="1">
    <citation type="journal article" date="2014" name="Int. J. Syst. Evol. Microbiol.">
        <title>Complete genome sequence of Corynebacterium casei LMG S-19264T (=DSM 44701T), isolated from a smear-ripened cheese.</title>
        <authorList>
            <consortium name="US DOE Joint Genome Institute (JGI-PGF)"/>
            <person name="Walter F."/>
            <person name="Albersmeier A."/>
            <person name="Kalinowski J."/>
            <person name="Ruckert C."/>
        </authorList>
    </citation>
    <scope>NUCLEOTIDE SEQUENCE</scope>
    <source>
        <strain evidence="2">VKM Ac-1020</strain>
    </source>
</reference>
<dbReference type="PROSITE" id="PS51819">
    <property type="entry name" value="VOC"/>
    <property type="match status" value="1"/>
</dbReference>
<sequence>MAENTIAANGEHTDNGTPRTVTALTPFLALRDARSAVRFYTEALGARQLYAVEMPGESGESVVSHATLDFGGRGRLEVGEAMAAFGTVPQPDGDAAHFSIALYVPDVDAVVARAVAAGATVREAPQDFVSGDRFASIRDPYGVRWSIMTRIEDLSDEESADRVLTWAASYAEATVS</sequence>
<dbReference type="Proteomes" id="UP001142462">
    <property type="component" value="Unassembled WGS sequence"/>
</dbReference>
<name>A0A9W6H3Z1_9MICO</name>
<dbReference type="Gene3D" id="3.30.720.110">
    <property type="match status" value="1"/>
</dbReference>
<dbReference type="SUPFAM" id="SSF54593">
    <property type="entry name" value="Glyoxalase/Bleomycin resistance protein/Dihydroxybiphenyl dioxygenase"/>
    <property type="match status" value="1"/>
</dbReference>
<accession>A0A9W6H3Z1</accession>
<dbReference type="PANTHER" id="PTHR34109:SF1">
    <property type="entry name" value="VOC DOMAIN-CONTAINING PROTEIN"/>
    <property type="match status" value="1"/>
</dbReference>
<dbReference type="InterPro" id="IPR029068">
    <property type="entry name" value="Glyas_Bleomycin-R_OHBP_Dase"/>
</dbReference>
<feature type="domain" description="VOC" evidence="1">
    <location>
        <begin position="20"/>
        <end position="150"/>
    </location>
</feature>
<dbReference type="AlphaFoldDB" id="A0A9W6H3Z1"/>
<protein>
    <submittedName>
        <fullName evidence="2">Glyoxalase</fullName>
    </submittedName>
</protein>
<evidence type="ECO:0000313" key="2">
    <source>
        <dbReference type="EMBL" id="GLJ61760.1"/>
    </source>
</evidence>
<dbReference type="EMBL" id="BSEJ01000008">
    <property type="protein sequence ID" value="GLJ61760.1"/>
    <property type="molecule type" value="Genomic_DNA"/>
</dbReference>
<dbReference type="Pfam" id="PF00903">
    <property type="entry name" value="Glyoxalase"/>
    <property type="match status" value="1"/>
</dbReference>
<reference evidence="2" key="2">
    <citation type="submission" date="2023-01" db="EMBL/GenBank/DDBJ databases">
        <authorList>
            <person name="Sun Q."/>
            <person name="Evtushenko L."/>
        </authorList>
    </citation>
    <scope>NUCLEOTIDE SEQUENCE</scope>
    <source>
        <strain evidence="2">VKM Ac-1020</strain>
    </source>
</reference>
<dbReference type="RefSeq" id="WP_271173470.1">
    <property type="nucleotide sequence ID" value="NZ_BSEJ01000008.1"/>
</dbReference>
<evidence type="ECO:0000313" key="3">
    <source>
        <dbReference type="Proteomes" id="UP001142462"/>
    </source>
</evidence>
<comment type="caution">
    <text evidence="2">The sequence shown here is derived from an EMBL/GenBank/DDBJ whole genome shotgun (WGS) entry which is preliminary data.</text>
</comment>
<evidence type="ECO:0000259" key="1">
    <source>
        <dbReference type="PROSITE" id="PS51819"/>
    </source>
</evidence>
<organism evidence="2 3">
    <name type="scientific">Microbacterium barkeri</name>
    <dbReference type="NCBI Taxonomy" id="33917"/>
    <lineage>
        <taxon>Bacteria</taxon>
        <taxon>Bacillati</taxon>
        <taxon>Actinomycetota</taxon>
        <taxon>Actinomycetes</taxon>
        <taxon>Micrococcales</taxon>
        <taxon>Microbacteriaceae</taxon>
        <taxon>Microbacterium</taxon>
    </lineage>
</organism>
<dbReference type="InterPro" id="IPR004360">
    <property type="entry name" value="Glyas_Fos-R_dOase_dom"/>
</dbReference>
<dbReference type="InterPro" id="IPR037523">
    <property type="entry name" value="VOC_core"/>
</dbReference>
<gene>
    <name evidence="2" type="ORF">GCM10017576_18900</name>
</gene>
<keyword evidence="3" id="KW-1185">Reference proteome</keyword>
<dbReference type="PANTHER" id="PTHR34109">
    <property type="entry name" value="BNAUNNG04460D PROTEIN-RELATED"/>
    <property type="match status" value="1"/>
</dbReference>